<accession>A0A255YQD3</accession>
<gene>
    <name evidence="2" type="ORF">CHU95_20035</name>
</gene>
<dbReference type="AlphaFoldDB" id="A0A255YQD3"/>
<keyword evidence="1" id="KW-1133">Transmembrane helix</keyword>
<sequence length="138" mass="15083">MILSIITSRHGQPHTPNIRGASMDELDLLLKIAGTAVSAVGVAWGVYSFLSKKIDKTRVEIVARVDRDRDEIFSRLDDIRDDYLKRAEYVADRERMETRISDLGAELRAGFGGLTSRIDSVLAALASRGPGGGPSARI</sequence>
<evidence type="ECO:0000256" key="1">
    <source>
        <dbReference type="SAM" id="Phobius"/>
    </source>
</evidence>
<evidence type="ECO:0000313" key="3">
    <source>
        <dbReference type="Proteomes" id="UP000216998"/>
    </source>
</evidence>
<feature type="transmembrane region" description="Helical" evidence="1">
    <location>
        <begin position="28"/>
        <end position="50"/>
    </location>
</feature>
<evidence type="ECO:0000313" key="2">
    <source>
        <dbReference type="EMBL" id="OYQ31443.1"/>
    </source>
</evidence>
<proteinExistence type="predicted"/>
<keyword evidence="1" id="KW-0812">Transmembrane</keyword>
<protein>
    <submittedName>
        <fullName evidence="2">Uncharacterized protein</fullName>
    </submittedName>
</protein>
<keyword evidence="1" id="KW-0472">Membrane</keyword>
<name>A0A255YQD3_9PROT</name>
<comment type="caution">
    <text evidence="2">The sequence shown here is derived from an EMBL/GenBank/DDBJ whole genome shotgun (WGS) entry which is preliminary data.</text>
</comment>
<keyword evidence="3" id="KW-1185">Reference proteome</keyword>
<reference evidence="2 3" key="1">
    <citation type="submission" date="2017-07" db="EMBL/GenBank/DDBJ databases">
        <title>Niveispirillum cyanobacteriorum sp. nov., isolated from cyanobacterial aggregates in a eutrophic lake.</title>
        <authorList>
            <person name="Cai H."/>
        </authorList>
    </citation>
    <scope>NUCLEOTIDE SEQUENCE [LARGE SCALE GENOMIC DNA]</scope>
    <source>
        <strain evidence="3">TH1-14</strain>
    </source>
</reference>
<dbReference type="Proteomes" id="UP000216998">
    <property type="component" value="Unassembled WGS sequence"/>
</dbReference>
<dbReference type="EMBL" id="NOXU01000032">
    <property type="protein sequence ID" value="OYQ31443.1"/>
    <property type="molecule type" value="Genomic_DNA"/>
</dbReference>
<organism evidence="2 3">
    <name type="scientific">Niveispirillum lacus</name>
    <dbReference type="NCBI Taxonomy" id="1981099"/>
    <lineage>
        <taxon>Bacteria</taxon>
        <taxon>Pseudomonadati</taxon>
        <taxon>Pseudomonadota</taxon>
        <taxon>Alphaproteobacteria</taxon>
        <taxon>Rhodospirillales</taxon>
        <taxon>Azospirillaceae</taxon>
        <taxon>Niveispirillum</taxon>
    </lineage>
</organism>